<comment type="similarity">
    <text evidence="5">Belongs to the DEAD box helicase family. RhlE subfamily.</text>
</comment>
<evidence type="ECO:0000259" key="10">
    <source>
        <dbReference type="PROSITE" id="PS51195"/>
    </source>
</evidence>
<dbReference type="InterPro" id="IPR011545">
    <property type="entry name" value="DEAD/DEAH_box_helicase_dom"/>
</dbReference>
<dbReference type="GO" id="GO:0016787">
    <property type="term" value="F:hydrolase activity"/>
    <property type="evidence" value="ECO:0007669"/>
    <property type="project" value="UniProtKB-KW"/>
</dbReference>
<dbReference type="SMART" id="SM00490">
    <property type="entry name" value="HELICc"/>
    <property type="match status" value="1"/>
</dbReference>
<evidence type="ECO:0000256" key="6">
    <source>
        <dbReference type="PROSITE-ProRule" id="PRU00552"/>
    </source>
</evidence>
<dbReference type="InterPro" id="IPR001650">
    <property type="entry name" value="Helicase_C-like"/>
</dbReference>
<dbReference type="EC" id="3.6.4.13" evidence="5"/>
<evidence type="ECO:0000256" key="7">
    <source>
        <dbReference type="SAM" id="MobiDB-lite"/>
    </source>
</evidence>
<dbReference type="PROSITE" id="PS51194">
    <property type="entry name" value="HELICASE_CTER"/>
    <property type="match status" value="1"/>
</dbReference>
<organism evidence="11 12">
    <name type="scientific">Pelomonas parva</name>
    <dbReference type="NCBI Taxonomy" id="3299032"/>
    <lineage>
        <taxon>Bacteria</taxon>
        <taxon>Pseudomonadati</taxon>
        <taxon>Pseudomonadota</taxon>
        <taxon>Betaproteobacteria</taxon>
        <taxon>Burkholderiales</taxon>
        <taxon>Sphaerotilaceae</taxon>
        <taxon>Roseateles</taxon>
    </lineage>
</organism>
<feature type="domain" description="Helicase C-terminal" evidence="9">
    <location>
        <begin position="233"/>
        <end position="386"/>
    </location>
</feature>
<proteinExistence type="inferred from homology"/>
<dbReference type="InterPro" id="IPR050079">
    <property type="entry name" value="DEAD_box_RNA_helicase"/>
</dbReference>
<dbReference type="InterPro" id="IPR014014">
    <property type="entry name" value="RNA_helicase_DEAD_Q_motif"/>
</dbReference>
<dbReference type="InterPro" id="IPR014001">
    <property type="entry name" value="Helicase_ATP-bd"/>
</dbReference>
<accession>A0ABW7F3I9</accession>
<dbReference type="GO" id="GO:0004386">
    <property type="term" value="F:helicase activity"/>
    <property type="evidence" value="ECO:0007669"/>
    <property type="project" value="UniProtKB-KW"/>
</dbReference>
<evidence type="ECO:0000313" key="12">
    <source>
        <dbReference type="Proteomes" id="UP001606210"/>
    </source>
</evidence>
<name>A0ABW7F3I9_9BURK</name>
<keyword evidence="4 5" id="KW-0067">ATP-binding</keyword>
<feature type="compositionally biased region" description="Low complexity" evidence="7">
    <location>
        <begin position="475"/>
        <end position="490"/>
    </location>
</feature>
<evidence type="ECO:0000259" key="9">
    <source>
        <dbReference type="PROSITE" id="PS51194"/>
    </source>
</evidence>
<comment type="caution">
    <text evidence="11">The sequence shown here is derived from an EMBL/GenBank/DDBJ whole genome shotgun (WGS) entry which is preliminary data.</text>
</comment>
<dbReference type="InterPro" id="IPR044742">
    <property type="entry name" value="DEAD/DEAH_RhlB"/>
</dbReference>
<comment type="catalytic activity">
    <reaction evidence="5">
        <text>ATP + H2O = ADP + phosphate + H(+)</text>
        <dbReference type="Rhea" id="RHEA:13065"/>
        <dbReference type="ChEBI" id="CHEBI:15377"/>
        <dbReference type="ChEBI" id="CHEBI:15378"/>
        <dbReference type="ChEBI" id="CHEBI:30616"/>
        <dbReference type="ChEBI" id="CHEBI:43474"/>
        <dbReference type="ChEBI" id="CHEBI:456216"/>
        <dbReference type="EC" id="3.6.4.13"/>
    </reaction>
</comment>
<feature type="compositionally biased region" description="Gly residues" evidence="7">
    <location>
        <begin position="447"/>
        <end position="461"/>
    </location>
</feature>
<feature type="compositionally biased region" description="Gly residues" evidence="7">
    <location>
        <begin position="417"/>
        <end position="431"/>
    </location>
</feature>
<dbReference type="PANTHER" id="PTHR47959">
    <property type="entry name" value="ATP-DEPENDENT RNA HELICASE RHLE-RELATED"/>
    <property type="match status" value="1"/>
</dbReference>
<keyword evidence="5" id="KW-0690">Ribosome biogenesis</keyword>
<evidence type="ECO:0000256" key="2">
    <source>
        <dbReference type="ARBA" id="ARBA00022801"/>
    </source>
</evidence>
<evidence type="ECO:0000313" key="11">
    <source>
        <dbReference type="EMBL" id="MFG6431060.1"/>
    </source>
</evidence>
<dbReference type="HAMAP" id="MF_00968">
    <property type="entry name" value="DEAD_helicase_RhlE"/>
    <property type="match status" value="1"/>
</dbReference>
<evidence type="ECO:0000256" key="4">
    <source>
        <dbReference type="ARBA" id="ARBA00022840"/>
    </source>
</evidence>
<keyword evidence="5" id="KW-0963">Cytoplasm</keyword>
<dbReference type="Gene3D" id="3.40.50.300">
    <property type="entry name" value="P-loop containing nucleotide triphosphate hydrolases"/>
    <property type="match status" value="2"/>
</dbReference>
<dbReference type="RefSeq" id="WP_394479827.1">
    <property type="nucleotide sequence ID" value="NZ_JBIGHV010000005.1"/>
</dbReference>
<evidence type="ECO:0000256" key="1">
    <source>
        <dbReference type="ARBA" id="ARBA00022741"/>
    </source>
</evidence>
<dbReference type="SMART" id="SM00487">
    <property type="entry name" value="DEXDc"/>
    <property type="match status" value="1"/>
</dbReference>
<dbReference type="Pfam" id="PF00270">
    <property type="entry name" value="DEAD"/>
    <property type="match status" value="1"/>
</dbReference>
<dbReference type="InterPro" id="IPR000629">
    <property type="entry name" value="RNA-helicase_DEAD-box_CS"/>
</dbReference>
<dbReference type="Proteomes" id="UP001606210">
    <property type="component" value="Unassembled WGS sequence"/>
</dbReference>
<comment type="function">
    <text evidence="5">DEAD-box RNA helicase involved in ribosome assembly. Has RNA-dependent ATPase activity and unwinds double-stranded RNA.</text>
</comment>
<keyword evidence="12" id="KW-1185">Reference proteome</keyword>
<dbReference type="PROSITE" id="PS51192">
    <property type="entry name" value="HELICASE_ATP_BIND_1"/>
    <property type="match status" value="1"/>
</dbReference>
<dbReference type="PANTHER" id="PTHR47959:SF13">
    <property type="entry name" value="ATP-DEPENDENT RNA HELICASE RHLE"/>
    <property type="match status" value="1"/>
</dbReference>
<keyword evidence="3 5" id="KW-0347">Helicase</keyword>
<feature type="domain" description="DEAD-box RNA helicase Q" evidence="10">
    <location>
        <begin position="1"/>
        <end position="29"/>
    </location>
</feature>
<dbReference type="InterPro" id="IPR027417">
    <property type="entry name" value="P-loop_NTPase"/>
</dbReference>
<feature type="domain" description="Helicase ATP-binding" evidence="8">
    <location>
        <begin position="32"/>
        <end position="210"/>
    </location>
</feature>
<dbReference type="InterPro" id="IPR028622">
    <property type="entry name" value="DEAD_helicase_RhlE"/>
</dbReference>
<evidence type="ECO:0000256" key="3">
    <source>
        <dbReference type="ARBA" id="ARBA00022806"/>
    </source>
</evidence>
<evidence type="ECO:0000259" key="8">
    <source>
        <dbReference type="PROSITE" id="PS51192"/>
    </source>
</evidence>
<dbReference type="CDD" id="cd00268">
    <property type="entry name" value="DEADc"/>
    <property type="match status" value="1"/>
</dbReference>
<feature type="region of interest" description="Disordered" evidence="7">
    <location>
        <begin position="397"/>
        <end position="503"/>
    </location>
</feature>
<dbReference type="PROSITE" id="PS51195">
    <property type="entry name" value="Q_MOTIF"/>
    <property type="match status" value="1"/>
</dbReference>
<keyword evidence="1 5" id="KW-0547">Nucleotide-binding</keyword>
<gene>
    <name evidence="5" type="primary">rhlE</name>
    <name evidence="11" type="ORF">ACG00Y_14110</name>
</gene>
<dbReference type="SUPFAM" id="SSF52540">
    <property type="entry name" value="P-loop containing nucleoside triphosphate hydrolases"/>
    <property type="match status" value="2"/>
</dbReference>
<sequence length="503" mass="53203">MTFETLGLAEPLLRAIADAGYTTPTPIQAQAIPAVLNGGDLLAGAQTGTGKTAGFTLPLLHRLSTGEKVLNKRGKIAIRALVLTPTRELAAQVEESVQTYGKYLPLKSMVMFGGVGMQPQINKLRDGVDILVATPGRLLDHAQQGTLDLSQVQILVLDEADRMLDMGFVHDIKKVLALLPAKKQSLLFSATFSDEIKNLADKLLNAPALIEVARRNQTNDAIAQKVHPVGRERKKELLAHLIKGGVDGQPWHQVLIFTRMKHGANRLTDYLNDQGISAMAIHGNKSQGARTKALADFKAGDLTCLVATDIAARGIDIDQLPHVVNFELPNVAEDYVHRIGRTGRAGAQGEAVSLVCVDENGFLKDIERLIKREIPKEIVAGFAPDPNERAEPIVLGRTVLNPNGSRGRNPNPPAGANGRGGRGGGGGGGRGGDSRGGQRDGGRDGQGRPGGKPGGHTGVGGARTAPKPHAEHAPRAAGAQPARGNNGGAPRHNNGPRLTQPKR</sequence>
<comment type="subcellular location">
    <subcellularLocation>
        <location evidence="5">Cytoplasm</location>
    </subcellularLocation>
</comment>
<dbReference type="CDD" id="cd18787">
    <property type="entry name" value="SF2_C_DEAD"/>
    <property type="match status" value="1"/>
</dbReference>
<protein>
    <recommendedName>
        <fullName evidence="5">ATP-dependent RNA helicase RhlE</fullName>
        <ecNumber evidence="5">3.6.4.13</ecNumber>
    </recommendedName>
</protein>
<feature type="short sequence motif" description="Q motif" evidence="6">
    <location>
        <begin position="1"/>
        <end position="29"/>
    </location>
</feature>
<dbReference type="Pfam" id="PF00271">
    <property type="entry name" value="Helicase_C"/>
    <property type="match status" value="1"/>
</dbReference>
<evidence type="ECO:0000256" key="5">
    <source>
        <dbReference type="HAMAP-Rule" id="MF_00968"/>
    </source>
</evidence>
<keyword evidence="2 5" id="KW-0378">Hydrolase</keyword>
<dbReference type="PROSITE" id="PS00039">
    <property type="entry name" value="DEAD_ATP_HELICASE"/>
    <property type="match status" value="1"/>
</dbReference>
<dbReference type="EMBL" id="JBIGHV010000005">
    <property type="protein sequence ID" value="MFG6431060.1"/>
    <property type="molecule type" value="Genomic_DNA"/>
</dbReference>
<reference evidence="11 12" key="1">
    <citation type="submission" date="2024-08" db="EMBL/GenBank/DDBJ databases">
        <authorList>
            <person name="Lu H."/>
        </authorList>
    </citation>
    <scope>NUCLEOTIDE SEQUENCE [LARGE SCALE GENOMIC DNA]</scope>
    <source>
        <strain evidence="11 12">LYH14W</strain>
    </source>
</reference>
<feature type="compositionally biased region" description="Basic and acidic residues" evidence="7">
    <location>
        <begin position="432"/>
        <end position="446"/>
    </location>
</feature>